<accession>A0A844B188</accession>
<dbReference type="AlphaFoldDB" id="A0A844B188"/>
<evidence type="ECO:0000256" key="1">
    <source>
        <dbReference type="SAM" id="MobiDB-lite"/>
    </source>
</evidence>
<comment type="caution">
    <text evidence="2">The sequence shown here is derived from an EMBL/GenBank/DDBJ whole genome shotgun (WGS) entry which is preliminary data.</text>
</comment>
<feature type="region of interest" description="Disordered" evidence="1">
    <location>
        <begin position="1"/>
        <end position="24"/>
    </location>
</feature>
<organism evidence="2 3">
    <name type="scientific">Rhodovulum strictum</name>
    <dbReference type="NCBI Taxonomy" id="58314"/>
    <lineage>
        <taxon>Bacteria</taxon>
        <taxon>Pseudomonadati</taxon>
        <taxon>Pseudomonadota</taxon>
        <taxon>Alphaproteobacteria</taxon>
        <taxon>Rhodobacterales</taxon>
        <taxon>Paracoccaceae</taxon>
        <taxon>Rhodovulum</taxon>
    </lineage>
</organism>
<dbReference type="RefSeq" id="WP_153747447.1">
    <property type="nucleotide sequence ID" value="NZ_BAAADI010000006.1"/>
</dbReference>
<dbReference type="EMBL" id="WJPO01000003">
    <property type="protein sequence ID" value="MRH20136.1"/>
    <property type="molecule type" value="Genomic_DNA"/>
</dbReference>
<gene>
    <name evidence="2" type="ORF">GH815_03935</name>
</gene>
<dbReference type="InterPro" id="IPR025528">
    <property type="entry name" value="BrnA_antitoxin"/>
</dbReference>
<dbReference type="Proteomes" id="UP000466730">
    <property type="component" value="Unassembled WGS sequence"/>
</dbReference>
<reference evidence="2 3" key="1">
    <citation type="submission" date="2019-11" db="EMBL/GenBank/DDBJ databases">
        <title>Draft Whole-Genome sequence of the marine photosynthetic bacterium Rhodovulum strictum DSM 11289.</title>
        <authorList>
            <person name="Kyndt J.A."/>
            <person name="Meyer T.E."/>
        </authorList>
    </citation>
    <scope>NUCLEOTIDE SEQUENCE [LARGE SCALE GENOMIC DNA]</scope>
    <source>
        <strain evidence="2 3">DSM 11289</strain>
    </source>
</reference>
<name>A0A844B188_9RHOB</name>
<proteinExistence type="predicted"/>
<evidence type="ECO:0000313" key="2">
    <source>
        <dbReference type="EMBL" id="MRH20136.1"/>
    </source>
</evidence>
<sequence>MPPCPGNLRRDQRSRGRAASENLLRRAPPVSARLDPVAKFYRANGRGYQALINDVLNAHEQLRLAKVIEGIEDKGPSGEPV</sequence>
<dbReference type="OrthoDB" id="361944at2"/>
<keyword evidence="3" id="KW-1185">Reference proteome</keyword>
<evidence type="ECO:0000313" key="3">
    <source>
        <dbReference type="Proteomes" id="UP000466730"/>
    </source>
</evidence>
<dbReference type="Pfam" id="PF14384">
    <property type="entry name" value="BrnA_antitoxin"/>
    <property type="match status" value="1"/>
</dbReference>
<protein>
    <submittedName>
        <fullName evidence="2">Uncharacterized protein</fullName>
    </submittedName>
</protein>